<gene>
    <name evidence="3" type="ORF">SAMN05444266_102235</name>
</gene>
<dbReference type="SMART" id="SM00060">
    <property type="entry name" value="FN3"/>
    <property type="match status" value="4"/>
</dbReference>
<organism evidence="3 4">
    <name type="scientific">Chitinophaga jiangningensis</name>
    <dbReference type="NCBI Taxonomy" id="1419482"/>
    <lineage>
        <taxon>Bacteria</taxon>
        <taxon>Pseudomonadati</taxon>
        <taxon>Bacteroidota</taxon>
        <taxon>Chitinophagia</taxon>
        <taxon>Chitinophagales</taxon>
        <taxon>Chitinophagaceae</taxon>
        <taxon>Chitinophaga</taxon>
    </lineage>
</organism>
<evidence type="ECO:0000259" key="2">
    <source>
        <dbReference type="PROSITE" id="PS50853"/>
    </source>
</evidence>
<name>A0A1M6YAY2_9BACT</name>
<dbReference type="InterPro" id="IPR003961">
    <property type="entry name" value="FN3_dom"/>
</dbReference>
<proteinExistence type="predicted"/>
<keyword evidence="4" id="KW-1185">Reference proteome</keyword>
<dbReference type="InterPro" id="IPR013783">
    <property type="entry name" value="Ig-like_fold"/>
</dbReference>
<dbReference type="RefSeq" id="WP_143159843.1">
    <property type="nucleotide sequence ID" value="NZ_FRBL01000002.1"/>
</dbReference>
<sequence length="694" mass="77471">MKHKVITIIVATVAGFGLTAGAQQKKPAAQQIAVMARPVKDSILLRWAPTTAMLWQQANASGYMIARLTVMRDNKMLPRPLVTTVMTGPLKPLPLAAWEPVVKTHEKYGSIFAQALYGEKFEVDANSNGNTIVDIYHKSQEQESRFGFALFAADQDFTVAKAAALGWVDCDVKPNEKYLYRVFPAAIAPDLKYDTGYVFCGVADARPLPVPQGLKGNGLENAVMLSWNKAMYESFYNAWILEKSTDNGKTFSSVSKEPLINTQEGLSDNIHDFYRIDTGLVAGKPYSYRIRGINAFGETGPASDTIVVTVQQKLNESPVILQTEMVLGKVFIRWKMPSHKANIVRFDLERSTSPQKKYSTLNAQPLAEKDSIVTDEQPLNSNYYRIKATTKDGQVMHSFPHFVQQEDSIPPVPPVGAAGSIDKKGIVSLTWEENKEKDLFGYRVFRANSPEEEFVQVTRKATEVNSYTDTISLHTLTKNVYYKLVALDKHYNPSGFSEMLVLKRPDIIPPVAPFFTKVTSAEGAVKLEWRPSSSEDVACHELWRTKDSVWEVIQFYTAGDSTRAYNDTSAIAGVQYHYQVTATDDSGLQGISKPVSGASIDMGRLQVAKALRIGIDRDNKLVKLEWQRVTGVDKVYVYRAAGDGPYQLYQTFTGAENSYKDINLLINTVYKYKLRMMNTSNGRSGYTDEAIVNY</sequence>
<feature type="domain" description="Fibronectin type-III" evidence="2">
    <location>
        <begin position="509"/>
        <end position="605"/>
    </location>
</feature>
<protein>
    <recommendedName>
        <fullName evidence="2">Fibronectin type-III domain-containing protein</fullName>
    </recommendedName>
</protein>
<dbReference type="AlphaFoldDB" id="A0A1M6YAY2"/>
<dbReference type="SUPFAM" id="SSF49265">
    <property type="entry name" value="Fibronectin type III"/>
    <property type="match status" value="2"/>
</dbReference>
<feature type="chain" id="PRO_5012906813" description="Fibronectin type-III domain-containing protein" evidence="1">
    <location>
        <begin position="23"/>
        <end position="694"/>
    </location>
</feature>
<reference evidence="3 4" key="1">
    <citation type="submission" date="2016-11" db="EMBL/GenBank/DDBJ databases">
        <authorList>
            <person name="Jaros S."/>
            <person name="Januszkiewicz K."/>
            <person name="Wedrychowicz H."/>
        </authorList>
    </citation>
    <scope>NUCLEOTIDE SEQUENCE [LARGE SCALE GENOMIC DNA]</scope>
    <source>
        <strain evidence="3 4">DSM 27406</strain>
    </source>
</reference>
<dbReference type="InterPro" id="IPR036116">
    <property type="entry name" value="FN3_sf"/>
</dbReference>
<evidence type="ECO:0000256" key="1">
    <source>
        <dbReference type="SAM" id="SignalP"/>
    </source>
</evidence>
<dbReference type="PROSITE" id="PS50853">
    <property type="entry name" value="FN3"/>
    <property type="match status" value="1"/>
</dbReference>
<feature type="signal peptide" evidence="1">
    <location>
        <begin position="1"/>
        <end position="22"/>
    </location>
</feature>
<keyword evidence="1" id="KW-0732">Signal</keyword>
<dbReference type="Proteomes" id="UP000184420">
    <property type="component" value="Unassembled WGS sequence"/>
</dbReference>
<dbReference type="STRING" id="1419482.SAMN05444266_102235"/>
<dbReference type="CDD" id="cd00063">
    <property type="entry name" value="FN3"/>
    <property type="match status" value="1"/>
</dbReference>
<dbReference type="OrthoDB" id="923194at2"/>
<accession>A0A1M6YAY2</accession>
<evidence type="ECO:0000313" key="3">
    <source>
        <dbReference type="EMBL" id="SHL15446.1"/>
    </source>
</evidence>
<evidence type="ECO:0000313" key="4">
    <source>
        <dbReference type="Proteomes" id="UP000184420"/>
    </source>
</evidence>
<dbReference type="EMBL" id="FRBL01000002">
    <property type="protein sequence ID" value="SHL15446.1"/>
    <property type="molecule type" value="Genomic_DNA"/>
</dbReference>
<dbReference type="Gene3D" id="2.60.40.10">
    <property type="entry name" value="Immunoglobulins"/>
    <property type="match status" value="5"/>
</dbReference>